<dbReference type="AlphaFoldDB" id="A0A966DR93"/>
<evidence type="ECO:0000313" key="2">
    <source>
        <dbReference type="EMBL" id="NCD68813.1"/>
    </source>
</evidence>
<evidence type="ECO:0000313" key="3">
    <source>
        <dbReference type="Proteomes" id="UP000638732"/>
    </source>
</evidence>
<dbReference type="EMBL" id="WWEO01000039">
    <property type="protein sequence ID" value="NCD68813.1"/>
    <property type="molecule type" value="Genomic_DNA"/>
</dbReference>
<dbReference type="InterPro" id="IPR007076">
    <property type="entry name" value="TfoX_N"/>
</dbReference>
<dbReference type="Proteomes" id="UP000638732">
    <property type="component" value="Unassembled WGS sequence"/>
</dbReference>
<gene>
    <name evidence="2" type="ORF">GSY63_05540</name>
</gene>
<comment type="caution">
    <text evidence="2">The sequence shown here is derived from an EMBL/GenBank/DDBJ whole genome shotgun (WGS) entry which is preliminary data.</text>
</comment>
<reference evidence="2" key="2">
    <citation type="submission" date="2020-10" db="EMBL/GenBank/DDBJ databases">
        <title>Mucilaginibacter sp. nov., isolated from soil.</title>
        <authorList>
            <person name="Jeon C.O."/>
        </authorList>
    </citation>
    <scope>NUCLEOTIDE SEQUENCE</scope>
    <source>
        <strain evidence="2">R11</strain>
    </source>
</reference>
<protein>
    <recommendedName>
        <fullName evidence="1">TfoX N-terminal domain-containing protein</fullName>
    </recommendedName>
</protein>
<name>A0A966DR93_9SPHI</name>
<dbReference type="RefSeq" id="WP_166584830.1">
    <property type="nucleotide sequence ID" value="NZ_WWEO01000039.1"/>
</dbReference>
<proteinExistence type="predicted"/>
<feature type="domain" description="TfoX N-terminal" evidence="1">
    <location>
        <begin position="23"/>
        <end position="106"/>
    </location>
</feature>
<dbReference type="Pfam" id="PF04993">
    <property type="entry name" value="TfoX_N"/>
    <property type="match status" value="1"/>
</dbReference>
<sequence>MPYDKFLAERLRMALARVPNIVVEEQYKMGGVTFMVNDIMCTRAHRSGGIMQRCLPQLTDELVKNAGVQRMEMRGKPLKTGWLLISPEAVDSEAEFEFWLDIALEAGKVAKPSKKRTE</sequence>
<accession>A0A966DR93</accession>
<reference evidence="2" key="1">
    <citation type="submission" date="2020-01" db="EMBL/GenBank/DDBJ databases">
        <authorList>
            <person name="Seo Y.L."/>
        </authorList>
    </citation>
    <scope>NUCLEOTIDE SEQUENCE</scope>
    <source>
        <strain evidence="2">R11</strain>
    </source>
</reference>
<keyword evidence="3" id="KW-1185">Reference proteome</keyword>
<organism evidence="2 3">
    <name type="scientific">Mucilaginibacter agri</name>
    <dbReference type="NCBI Taxonomy" id="2695265"/>
    <lineage>
        <taxon>Bacteria</taxon>
        <taxon>Pseudomonadati</taxon>
        <taxon>Bacteroidota</taxon>
        <taxon>Sphingobacteriia</taxon>
        <taxon>Sphingobacteriales</taxon>
        <taxon>Sphingobacteriaceae</taxon>
        <taxon>Mucilaginibacter</taxon>
    </lineage>
</organism>
<evidence type="ECO:0000259" key="1">
    <source>
        <dbReference type="Pfam" id="PF04993"/>
    </source>
</evidence>